<evidence type="ECO:0000313" key="4">
    <source>
        <dbReference type="EMBL" id="OAI21611.1"/>
    </source>
</evidence>
<evidence type="ECO:0000259" key="3">
    <source>
        <dbReference type="PROSITE" id="PS50405"/>
    </source>
</evidence>
<dbReference type="GO" id="GO:0016740">
    <property type="term" value="F:transferase activity"/>
    <property type="evidence" value="ECO:0007669"/>
    <property type="project" value="UniProtKB-KW"/>
</dbReference>
<dbReference type="EMBL" id="LUUK01000096">
    <property type="protein sequence ID" value="OAI21611.1"/>
    <property type="molecule type" value="Genomic_DNA"/>
</dbReference>
<dbReference type="PROSITE" id="PS50405">
    <property type="entry name" value="GST_CTER"/>
    <property type="match status" value="1"/>
</dbReference>
<dbReference type="InterPro" id="IPR004045">
    <property type="entry name" value="Glutathione_S-Trfase_N"/>
</dbReference>
<feature type="domain" description="GST N-terminal" evidence="2">
    <location>
        <begin position="1"/>
        <end position="80"/>
    </location>
</feature>
<evidence type="ECO:0000313" key="5">
    <source>
        <dbReference type="Proteomes" id="UP000077628"/>
    </source>
</evidence>
<evidence type="ECO:0000256" key="1">
    <source>
        <dbReference type="RuleBase" id="RU003494"/>
    </source>
</evidence>
<name>A0A177NUK4_9GAMM</name>
<comment type="caution">
    <text evidence="4">The sequence shown here is derived from an EMBL/GenBank/DDBJ whole genome shotgun (WGS) entry which is preliminary data.</text>
</comment>
<dbReference type="Gene3D" id="1.20.1050.10">
    <property type="match status" value="1"/>
</dbReference>
<dbReference type="Pfam" id="PF00043">
    <property type="entry name" value="GST_C"/>
    <property type="match status" value="1"/>
</dbReference>
<dbReference type="Proteomes" id="UP000077628">
    <property type="component" value="Unassembled WGS sequence"/>
</dbReference>
<dbReference type="SFLD" id="SFLDG00358">
    <property type="entry name" value="Main_(cytGST)"/>
    <property type="match status" value="1"/>
</dbReference>
<dbReference type="AlphaFoldDB" id="A0A177NUK4"/>
<accession>A0A177NUK4</accession>
<dbReference type="InterPro" id="IPR010987">
    <property type="entry name" value="Glutathione-S-Trfase_C-like"/>
</dbReference>
<dbReference type="InterPro" id="IPR040079">
    <property type="entry name" value="Glutathione_S-Trfase"/>
</dbReference>
<gene>
    <name evidence="4" type="ORF">A1355_23195</name>
</gene>
<keyword evidence="5" id="KW-1185">Reference proteome</keyword>
<dbReference type="PANTHER" id="PTHR44051">
    <property type="entry name" value="GLUTATHIONE S-TRANSFERASE-RELATED"/>
    <property type="match status" value="1"/>
</dbReference>
<dbReference type="SUPFAM" id="SSF47616">
    <property type="entry name" value="GST C-terminal domain-like"/>
    <property type="match status" value="1"/>
</dbReference>
<evidence type="ECO:0000259" key="2">
    <source>
        <dbReference type="PROSITE" id="PS50404"/>
    </source>
</evidence>
<keyword evidence="4" id="KW-0808">Transferase</keyword>
<dbReference type="Pfam" id="PF02798">
    <property type="entry name" value="GST_N"/>
    <property type="match status" value="1"/>
</dbReference>
<dbReference type="RefSeq" id="WP_082885439.1">
    <property type="nucleotide sequence ID" value="NZ_LUUK01000096.1"/>
</dbReference>
<sequence>MKLYDMLLSGNCYKIRLFCGLLGLEYETVPIDLAKQENRSPEFLQLNPRGQIPVLQDGEIRLWDSTAILVYLARQYGAPHWLPLEPSALAEVMQWLALAQNELLYGLARARAANLFGRPWDIGQCQELGKRGLAVLEQRLENREWLANGRISIADVACYPYVALASQAGIALDEYRHIGAWLQRIGRQPGYVGMPGL</sequence>
<dbReference type="InterPro" id="IPR036249">
    <property type="entry name" value="Thioredoxin-like_sf"/>
</dbReference>
<dbReference type="PANTHER" id="PTHR44051:SF2">
    <property type="entry name" value="HYPOTHETICAL GLUTATHIONE S-TRANSFERASE LIKE PROTEIN"/>
    <property type="match status" value="1"/>
</dbReference>
<dbReference type="Gene3D" id="3.40.30.10">
    <property type="entry name" value="Glutaredoxin"/>
    <property type="match status" value="1"/>
</dbReference>
<feature type="domain" description="GST C-terminal" evidence="3">
    <location>
        <begin position="85"/>
        <end position="197"/>
    </location>
</feature>
<protein>
    <submittedName>
        <fullName evidence="4">Glutathione S-transferase</fullName>
    </submittedName>
</protein>
<dbReference type="SFLD" id="SFLDS00019">
    <property type="entry name" value="Glutathione_Transferase_(cytos"/>
    <property type="match status" value="1"/>
</dbReference>
<proteinExistence type="inferred from homology"/>
<dbReference type="STRING" id="702114.A1355_23195"/>
<reference evidence="5" key="1">
    <citation type="submission" date="2016-03" db="EMBL/GenBank/DDBJ databases">
        <authorList>
            <person name="Heylen K."/>
            <person name="De Vos P."/>
            <person name="Vekeman B."/>
        </authorList>
    </citation>
    <scope>NUCLEOTIDE SEQUENCE [LARGE SCALE GENOMIC DNA]</scope>
    <source>
        <strain evidence="5">R-45383</strain>
    </source>
</reference>
<dbReference type="InterPro" id="IPR004046">
    <property type="entry name" value="GST_C"/>
</dbReference>
<comment type="similarity">
    <text evidence="1">Belongs to the GST superfamily.</text>
</comment>
<dbReference type="CDD" id="cd03056">
    <property type="entry name" value="GST_N_4"/>
    <property type="match status" value="1"/>
</dbReference>
<dbReference type="PROSITE" id="PS50404">
    <property type="entry name" value="GST_NTER"/>
    <property type="match status" value="1"/>
</dbReference>
<organism evidence="4 5">
    <name type="scientific">Methylomonas koyamae</name>
    <dbReference type="NCBI Taxonomy" id="702114"/>
    <lineage>
        <taxon>Bacteria</taxon>
        <taxon>Pseudomonadati</taxon>
        <taxon>Pseudomonadota</taxon>
        <taxon>Gammaproteobacteria</taxon>
        <taxon>Methylococcales</taxon>
        <taxon>Methylococcaceae</taxon>
        <taxon>Methylomonas</taxon>
    </lineage>
</organism>
<dbReference type="SUPFAM" id="SSF52833">
    <property type="entry name" value="Thioredoxin-like"/>
    <property type="match status" value="1"/>
</dbReference>
<dbReference type="SFLD" id="SFLDG01151">
    <property type="entry name" value="Main.2:_Nu-like"/>
    <property type="match status" value="1"/>
</dbReference>
<dbReference type="InterPro" id="IPR036282">
    <property type="entry name" value="Glutathione-S-Trfase_C_sf"/>
</dbReference>
<dbReference type="OrthoDB" id="9797500at2"/>